<dbReference type="Proteomes" id="UP000663838">
    <property type="component" value="Unassembled WGS sequence"/>
</dbReference>
<proteinExistence type="predicted"/>
<gene>
    <name evidence="1" type="ORF">TOA249_LOCUS27806</name>
</gene>
<name>A0A821SN24_9BILA</name>
<evidence type="ECO:0000313" key="1">
    <source>
        <dbReference type="EMBL" id="CAF4862419.1"/>
    </source>
</evidence>
<protein>
    <submittedName>
        <fullName evidence="1">Uncharacterized protein</fullName>
    </submittedName>
</protein>
<reference evidence="1" key="1">
    <citation type="submission" date="2021-02" db="EMBL/GenBank/DDBJ databases">
        <authorList>
            <person name="Nowell W R."/>
        </authorList>
    </citation>
    <scope>NUCLEOTIDE SEQUENCE</scope>
</reference>
<comment type="caution">
    <text evidence="1">The sequence shown here is derived from an EMBL/GenBank/DDBJ whole genome shotgun (WGS) entry which is preliminary data.</text>
</comment>
<dbReference type="EMBL" id="CAJOBS010003647">
    <property type="protein sequence ID" value="CAF4862419.1"/>
    <property type="molecule type" value="Genomic_DNA"/>
</dbReference>
<sequence>MFPCLSMSNGLEVLLRSFRPLHEIFDERQLDKRRLQKLRFFTRKKIIEFLKSWKHISARLQATNILSIHVVIPGIESLKPSLEWISNENG</sequence>
<accession>A0A821SN24</accession>
<evidence type="ECO:0000313" key="2">
    <source>
        <dbReference type="Proteomes" id="UP000663838"/>
    </source>
</evidence>
<organism evidence="1 2">
    <name type="scientific">Rotaria socialis</name>
    <dbReference type="NCBI Taxonomy" id="392032"/>
    <lineage>
        <taxon>Eukaryota</taxon>
        <taxon>Metazoa</taxon>
        <taxon>Spiralia</taxon>
        <taxon>Gnathifera</taxon>
        <taxon>Rotifera</taxon>
        <taxon>Eurotatoria</taxon>
        <taxon>Bdelloidea</taxon>
        <taxon>Philodinida</taxon>
        <taxon>Philodinidae</taxon>
        <taxon>Rotaria</taxon>
    </lineage>
</organism>
<dbReference type="AlphaFoldDB" id="A0A821SN24"/>